<evidence type="ECO:0000313" key="2">
    <source>
        <dbReference type="Proteomes" id="UP001209540"/>
    </source>
</evidence>
<sequence length="284" mass="32837">MSQVTHPHSAIYLYNFLCSVRSTFSTADEYQQEFETLLLSPRYTPELFESVMTQLAHVMTAQQQEQQLQGRSRLSLWPELQKIMQSAKQDPQYDSLLMRMTESFFFIRHVESVLDQDYQLEGFIRSLLLDSPDANHAQVMSSIAAFLQTLDRVTRMGVESVLNQQRQSSEQGSPDTLLLQIRRILDDDALFREFNAIVETGTVAGIEWKEILFKLYQLVQSRRPEVWDSISSLLDQAQSAHDTTQYNSYEEYVQKNFLDDGGQQYLDSEVDRARVESMLGSLSM</sequence>
<proteinExistence type="predicted"/>
<dbReference type="Proteomes" id="UP001209540">
    <property type="component" value="Unassembled WGS sequence"/>
</dbReference>
<keyword evidence="2" id="KW-1185">Reference proteome</keyword>
<comment type="caution">
    <text evidence="1">The sequence shown here is derived from an EMBL/GenBank/DDBJ whole genome shotgun (WGS) entry which is preliminary data.</text>
</comment>
<dbReference type="AlphaFoldDB" id="A0AAD5P8T1"/>
<protein>
    <submittedName>
        <fullName evidence="1">Uncharacterized protein</fullName>
    </submittedName>
</protein>
<reference evidence="1" key="1">
    <citation type="journal article" date="2022" name="IScience">
        <title>Evolution of zygomycete secretomes and the origins of terrestrial fungal ecologies.</title>
        <authorList>
            <person name="Chang Y."/>
            <person name="Wang Y."/>
            <person name="Mondo S."/>
            <person name="Ahrendt S."/>
            <person name="Andreopoulos W."/>
            <person name="Barry K."/>
            <person name="Beard J."/>
            <person name="Benny G.L."/>
            <person name="Blankenship S."/>
            <person name="Bonito G."/>
            <person name="Cuomo C."/>
            <person name="Desiro A."/>
            <person name="Gervers K.A."/>
            <person name="Hundley H."/>
            <person name="Kuo A."/>
            <person name="LaButti K."/>
            <person name="Lang B.F."/>
            <person name="Lipzen A."/>
            <person name="O'Donnell K."/>
            <person name="Pangilinan J."/>
            <person name="Reynolds N."/>
            <person name="Sandor L."/>
            <person name="Smith M.E."/>
            <person name="Tsang A."/>
            <person name="Grigoriev I.V."/>
            <person name="Stajich J.E."/>
            <person name="Spatafora J.W."/>
        </authorList>
    </citation>
    <scope>NUCLEOTIDE SEQUENCE</scope>
    <source>
        <strain evidence="1">RSA 2281</strain>
    </source>
</reference>
<organism evidence="1 2">
    <name type="scientific">Phascolomyces articulosus</name>
    <dbReference type="NCBI Taxonomy" id="60185"/>
    <lineage>
        <taxon>Eukaryota</taxon>
        <taxon>Fungi</taxon>
        <taxon>Fungi incertae sedis</taxon>
        <taxon>Mucoromycota</taxon>
        <taxon>Mucoromycotina</taxon>
        <taxon>Mucoromycetes</taxon>
        <taxon>Mucorales</taxon>
        <taxon>Lichtheimiaceae</taxon>
        <taxon>Phascolomyces</taxon>
    </lineage>
</organism>
<dbReference type="EMBL" id="JAIXMP010000039">
    <property type="protein sequence ID" value="KAI9248268.1"/>
    <property type="molecule type" value="Genomic_DNA"/>
</dbReference>
<accession>A0AAD5P8T1</accession>
<evidence type="ECO:0000313" key="1">
    <source>
        <dbReference type="EMBL" id="KAI9248268.1"/>
    </source>
</evidence>
<name>A0AAD5P8T1_9FUNG</name>
<gene>
    <name evidence="1" type="ORF">BDA99DRAFT_542631</name>
</gene>
<reference evidence="1" key="2">
    <citation type="submission" date="2023-02" db="EMBL/GenBank/DDBJ databases">
        <authorList>
            <consortium name="DOE Joint Genome Institute"/>
            <person name="Mondo S.J."/>
            <person name="Chang Y."/>
            <person name="Wang Y."/>
            <person name="Ahrendt S."/>
            <person name="Andreopoulos W."/>
            <person name="Barry K."/>
            <person name="Beard J."/>
            <person name="Benny G.L."/>
            <person name="Blankenship S."/>
            <person name="Bonito G."/>
            <person name="Cuomo C."/>
            <person name="Desiro A."/>
            <person name="Gervers K.A."/>
            <person name="Hundley H."/>
            <person name="Kuo A."/>
            <person name="LaButti K."/>
            <person name="Lang B.F."/>
            <person name="Lipzen A."/>
            <person name="O'Donnell K."/>
            <person name="Pangilinan J."/>
            <person name="Reynolds N."/>
            <person name="Sandor L."/>
            <person name="Smith M.W."/>
            <person name="Tsang A."/>
            <person name="Grigoriev I.V."/>
            <person name="Stajich J.E."/>
            <person name="Spatafora J.W."/>
        </authorList>
    </citation>
    <scope>NUCLEOTIDE SEQUENCE</scope>
    <source>
        <strain evidence="1">RSA 2281</strain>
    </source>
</reference>